<proteinExistence type="predicted"/>
<sequence length="73" mass="8531">VSLLLKCFQLSLSKQTDKTIYRFSCDRFLYAVARKETRASSPITIIVFSFFHVVLALQLRAERSLRSYGDYFD</sequence>
<evidence type="ECO:0000313" key="1">
    <source>
        <dbReference type="Proteomes" id="UP000887565"/>
    </source>
</evidence>
<name>A0A915L1D3_ROMCU</name>
<dbReference type="Proteomes" id="UP000887565">
    <property type="component" value="Unplaced"/>
</dbReference>
<accession>A0A915L1D3</accession>
<protein>
    <submittedName>
        <fullName evidence="2">Uncharacterized protein</fullName>
    </submittedName>
</protein>
<dbReference type="AlphaFoldDB" id="A0A915L1D3"/>
<evidence type="ECO:0000313" key="2">
    <source>
        <dbReference type="WBParaSite" id="nRc.2.0.1.t44974-RA"/>
    </source>
</evidence>
<dbReference type="WBParaSite" id="nRc.2.0.1.t44974-RA">
    <property type="protein sequence ID" value="nRc.2.0.1.t44974-RA"/>
    <property type="gene ID" value="nRc.2.0.1.g44974"/>
</dbReference>
<keyword evidence="1" id="KW-1185">Reference proteome</keyword>
<reference evidence="2" key="1">
    <citation type="submission" date="2022-11" db="UniProtKB">
        <authorList>
            <consortium name="WormBaseParasite"/>
        </authorList>
    </citation>
    <scope>IDENTIFICATION</scope>
</reference>
<organism evidence="1 2">
    <name type="scientific">Romanomermis culicivorax</name>
    <name type="common">Nematode worm</name>
    <dbReference type="NCBI Taxonomy" id="13658"/>
    <lineage>
        <taxon>Eukaryota</taxon>
        <taxon>Metazoa</taxon>
        <taxon>Ecdysozoa</taxon>
        <taxon>Nematoda</taxon>
        <taxon>Enoplea</taxon>
        <taxon>Dorylaimia</taxon>
        <taxon>Mermithida</taxon>
        <taxon>Mermithoidea</taxon>
        <taxon>Mermithidae</taxon>
        <taxon>Romanomermis</taxon>
    </lineage>
</organism>